<sequence>MKLKNLIVVALLLAIGTVLHAVFPGLIFGMKSDLSLVMLFLALFLFADRKTFLVIGLVDGILAGLTTSLPGGFFPNVIDKLITSTIVFFVFYLLASLLRSNTGSGQSKVKYMFCTVLAGIGTVLSGTVFLLAAIFIAGLPASAFGAMFVGMVLPTALVNLVLFAILYPIVVKIGERSGFLHPAAHPTTSLR</sequence>
<feature type="transmembrane region" description="Helical" evidence="1">
    <location>
        <begin position="54"/>
        <end position="75"/>
    </location>
</feature>
<dbReference type="InterPro" id="IPR031360">
    <property type="entry name" value="TrpP"/>
</dbReference>
<keyword evidence="3" id="KW-1185">Reference proteome</keyword>
<organism evidence="2 3">
    <name type="scientific">Sporolactobacillus mangiferae</name>
    <dbReference type="NCBI Taxonomy" id="2940498"/>
    <lineage>
        <taxon>Bacteria</taxon>
        <taxon>Bacillati</taxon>
        <taxon>Bacillota</taxon>
        <taxon>Bacilli</taxon>
        <taxon>Bacillales</taxon>
        <taxon>Sporolactobacillaceae</taxon>
        <taxon>Sporolactobacillus</taxon>
    </lineage>
</organism>
<dbReference type="EMBL" id="JAMAST010000001">
    <property type="protein sequence ID" value="MCL1630697.1"/>
    <property type="molecule type" value="Genomic_DNA"/>
</dbReference>
<evidence type="ECO:0000313" key="2">
    <source>
        <dbReference type="EMBL" id="MCL1630697.1"/>
    </source>
</evidence>
<feature type="transmembrane region" description="Helical" evidence="1">
    <location>
        <begin position="143"/>
        <end position="167"/>
    </location>
</feature>
<keyword evidence="1" id="KW-1133">Transmembrane helix</keyword>
<name>A0ABT0M761_9BACL</name>
<protein>
    <submittedName>
        <fullName evidence="2">Tryptophan transporter</fullName>
    </submittedName>
</protein>
<evidence type="ECO:0000256" key="1">
    <source>
        <dbReference type="SAM" id="Phobius"/>
    </source>
</evidence>
<accession>A0ABT0M761</accession>
<comment type="caution">
    <text evidence="2">The sequence shown here is derived from an EMBL/GenBank/DDBJ whole genome shotgun (WGS) entry which is preliminary data.</text>
</comment>
<evidence type="ECO:0000313" key="3">
    <source>
        <dbReference type="Proteomes" id="UP001203004"/>
    </source>
</evidence>
<dbReference type="RefSeq" id="WP_249096471.1">
    <property type="nucleotide sequence ID" value="NZ_JAMAST010000001.1"/>
</dbReference>
<dbReference type="Pfam" id="PF17099">
    <property type="entry name" value="TrpP"/>
    <property type="match status" value="1"/>
</dbReference>
<keyword evidence="1" id="KW-0472">Membrane</keyword>
<reference evidence="2 3" key="1">
    <citation type="submission" date="2022-05" db="EMBL/GenBank/DDBJ databases">
        <title>Sporolactobacillus sp nov CPB3-1, isolated from tree bark (Mangifera indica L.).</title>
        <authorList>
            <person name="Phuengjayaem S."/>
            <person name="Tanasupawat S."/>
        </authorList>
    </citation>
    <scope>NUCLEOTIDE SEQUENCE [LARGE SCALE GENOMIC DNA]</scope>
    <source>
        <strain evidence="2 3">CPB3-1</strain>
    </source>
</reference>
<dbReference type="Proteomes" id="UP001203004">
    <property type="component" value="Unassembled WGS sequence"/>
</dbReference>
<dbReference type="Gene3D" id="1.10.1760.20">
    <property type="match status" value="1"/>
</dbReference>
<keyword evidence="1" id="KW-0812">Transmembrane</keyword>
<feature type="transmembrane region" description="Helical" evidence="1">
    <location>
        <begin position="31"/>
        <end position="47"/>
    </location>
</feature>
<proteinExistence type="predicted"/>
<gene>
    <name evidence="2" type="ORF">M3N64_01850</name>
</gene>
<feature type="transmembrane region" description="Helical" evidence="1">
    <location>
        <begin position="81"/>
        <end position="99"/>
    </location>
</feature>
<feature type="transmembrane region" description="Helical" evidence="1">
    <location>
        <begin position="111"/>
        <end position="137"/>
    </location>
</feature>